<keyword evidence="3 6" id="KW-1133">Transmembrane helix</keyword>
<organism evidence="8 9">
    <name type="scientific">Brachybacterium halotolerans</name>
    <dbReference type="NCBI Taxonomy" id="2795215"/>
    <lineage>
        <taxon>Bacteria</taxon>
        <taxon>Bacillati</taxon>
        <taxon>Actinomycetota</taxon>
        <taxon>Actinomycetes</taxon>
        <taxon>Micrococcales</taxon>
        <taxon>Dermabacteraceae</taxon>
        <taxon>Brachybacterium</taxon>
    </lineage>
</organism>
<dbReference type="EMBL" id="JAEDAJ010000008">
    <property type="protein sequence ID" value="MBK0332375.1"/>
    <property type="molecule type" value="Genomic_DNA"/>
</dbReference>
<dbReference type="InterPro" id="IPR011701">
    <property type="entry name" value="MFS"/>
</dbReference>
<dbReference type="Pfam" id="PF07690">
    <property type="entry name" value="MFS_1"/>
    <property type="match status" value="1"/>
</dbReference>
<feature type="transmembrane region" description="Helical" evidence="6">
    <location>
        <begin position="391"/>
        <end position="410"/>
    </location>
</feature>
<evidence type="ECO:0000259" key="7">
    <source>
        <dbReference type="PROSITE" id="PS50850"/>
    </source>
</evidence>
<feature type="transmembrane region" description="Helical" evidence="6">
    <location>
        <begin position="91"/>
        <end position="111"/>
    </location>
</feature>
<accession>A0ABS1BCK5</accession>
<protein>
    <submittedName>
        <fullName evidence="8">MFS transporter</fullName>
    </submittedName>
</protein>
<evidence type="ECO:0000256" key="6">
    <source>
        <dbReference type="SAM" id="Phobius"/>
    </source>
</evidence>
<evidence type="ECO:0000313" key="9">
    <source>
        <dbReference type="Proteomes" id="UP000612352"/>
    </source>
</evidence>
<reference evidence="8 9" key="1">
    <citation type="submission" date="2020-12" db="EMBL/GenBank/DDBJ databases">
        <title>Brachybacterium sp. MASK1Z-5, whole genome shotgun sequence.</title>
        <authorList>
            <person name="Tuo L."/>
        </authorList>
    </citation>
    <scope>NUCLEOTIDE SEQUENCE [LARGE SCALE GENOMIC DNA]</scope>
    <source>
        <strain evidence="8 9">MASK1Z-5</strain>
    </source>
</reference>
<keyword evidence="4 6" id="KW-0472">Membrane</keyword>
<comment type="caution">
    <text evidence="8">The sequence shown here is derived from an EMBL/GenBank/DDBJ whole genome shotgun (WGS) entry which is preliminary data.</text>
</comment>
<keyword evidence="9" id="KW-1185">Reference proteome</keyword>
<proteinExistence type="predicted"/>
<feature type="transmembrane region" description="Helical" evidence="6">
    <location>
        <begin position="153"/>
        <end position="172"/>
    </location>
</feature>
<comment type="subcellular location">
    <subcellularLocation>
        <location evidence="1">Cell membrane</location>
        <topology evidence="1">Multi-pass membrane protein</topology>
    </subcellularLocation>
</comment>
<dbReference type="PANTHER" id="PTHR23527">
    <property type="entry name" value="BLL3282 PROTEIN"/>
    <property type="match status" value="1"/>
</dbReference>
<feature type="transmembrane region" description="Helical" evidence="6">
    <location>
        <begin position="303"/>
        <end position="322"/>
    </location>
</feature>
<gene>
    <name evidence="8" type="ORF">I8D64_13315</name>
</gene>
<dbReference type="PROSITE" id="PS50850">
    <property type="entry name" value="MFS"/>
    <property type="match status" value="1"/>
</dbReference>
<evidence type="ECO:0000256" key="4">
    <source>
        <dbReference type="ARBA" id="ARBA00023136"/>
    </source>
</evidence>
<feature type="transmembrane region" description="Helical" evidence="6">
    <location>
        <begin position="236"/>
        <end position="254"/>
    </location>
</feature>
<dbReference type="InterPro" id="IPR020846">
    <property type="entry name" value="MFS_dom"/>
</dbReference>
<evidence type="ECO:0000256" key="1">
    <source>
        <dbReference type="ARBA" id="ARBA00004651"/>
    </source>
</evidence>
<evidence type="ECO:0000313" key="8">
    <source>
        <dbReference type="EMBL" id="MBK0332375.1"/>
    </source>
</evidence>
<feature type="domain" description="Major facilitator superfamily (MFS) profile" evidence="7">
    <location>
        <begin position="30"/>
        <end position="417"/>
    </location>
</feature>
<name>A0ABS1BCK5_9MICO</name>
<dbReference type="PANTHER" id="PTHR23527:SF1">
    <property type="entry name" value="BLL3282 PROTEIN"/>
    <property type="match status" value="1"/>
</dbReference>
<feature type="transmembrane region" description="Helical" evidence="6">
    <location>
        <begin position="54"/>
        <end position="79"/>
    </location>
</feature>
<feature type="transmembrane region" description="Helical" evidence="6">
    <location>
        <begin position="366"/>
        <end position="385"/>
    </location>
</feature>
<dbReference type="RefSeq" id="WP_200503269.1">
    <property type="nucleotide sequence ID" value="NZ_JAEDAJ010000008.1"/>
</dbReference>
<dbReference type="InterPro" id="IPR036259">
    <property type="entry name" value="MFS_trans_sf"/>
</dbReference>
<evidence type="ECO:0000256" key="2">
    <source>
        <dbReference type="ARBA" id="ARBA00022692"/>
    </source>
</evidence>
<feature type="transmembrane region" description="Helical" evidence="6">
    <location>
        <begin position="274"/>
        <end position="294"/>
    </location>
</feature>
<dbReference type="Proteomes" id="UP000612352">
    <property type="component" value="Unassembled WGS sequence"/>
</dbReference>
<keyword evidence="2 6" id="KW-0812">Transmembrane</keyword>
<dbReference type="SUPFAM" id="SSF103473">
    <property type="entry name" value="MFS general substrate transporter"/>
    <property type="match status" value="1"/>
</dbReference>
<evidence type="ECO:0000256" key="3">
    <source>
        <dbReference type="ARBA" id="ARBA00022989"/>
    </source>
</evidence>
<feature type="transmembrane region" description="Helical" evidence="6">
    <location>
        <begin position="184"/>
        <end position="203"/>
    </location>
</feature>
<dbReference type="InterPro" id="IPR052952">
    <property type="entry name" value="MFS-Transporter"/>
</dbReference>
<sequence>MTTSSSAFSPASGAPAASALPAPHPRRWLILVLAWAAFTMTSLDRSVWGPAAPSVGQALGVALASLGVFATCYYIGYVVSNFLGGLASDWVGPRVVLTASMVLAGAGMVFFGSVESFALGLVAQALVGFFAGADYSAGAKSISSWFTGRERTFAVGLFTTATSLGTVVANLVVPTMIAEHGWRLSYHLFGAISIVLGLVIAVLHRSRPPQAEGAELATPTAPRTPHLGRVLRSRDLIVLGIAGFFSLWGTYGFITWSNTLMIEGKGIDPVHAGGIVALFAITAVVMKPVIGLVAGRVPFHRKYLAAGILVLFALMLLAFGALGSLPAFYIAAPVLGFAAYCYSPIQNALILDYAGAGDSGSAAGTLNAVWQLGSVVVPTVVGAVFASTGSVYSAFVTLAIGPLLAALLMLPLSGRFRSAAPEDEATATAPAAGPAAG</sequence>
<feature type="transmembrane region" description="Helical" evidence="6">
    <location>
        <begin position="117"/>
        <end position="133"/>
    </location>
</feature>
<evidence type="ECO:0000256" key="5">
    <source>
        <dbReference type="SAM" id="MobiDB-lite"/>
    </source>
</evidence>
<dbReference type="Gene3D" id="1.20.1250.20">
    <property type="entry name" value="MFS general substrate transporter like domains"/>
    <property type="match status" value="2"/>
</dbReference>
<feature type="region of interest" description="Disordered" evidence="5">
    <location>
        <begin position="1"/>
        <end position="20"/>
    </location>
</feature>